<comment type="similarity">
    <text evidence="2">Belongs to the SWEET sugar transporter family.</text>
</comment>
<keyword evidence="5 12" id="KW-0762">Sugar transport</keyword>
<evidence type="ECO:0000256" key="8">
    <source>
        <dbReference type="ARBA" id="ARBA00022989"/>
    </source>
</evidence>
<evidence type="ECO:0000256" key="1">
    <source>
        <dbReference type="ARBA" id="ARBA00004651"/>
    </source>
</evidence>
<evidence type="ECO:0000256" key="7">
    <source>
        <dbReference type="ARBA" id="ARBA00022737"/>
    </source>
</evidence>
<dbReference type="GO" id="GO:0005886">
    <property type="term" value="C:plasma membrane"/>
    <property type="evidence" value="ECO:0007669"/>
    <property type="project" value="UniProtKB-SubCell"/>
</dbReference>
<evidence type="ECO:0000256" key="5">
    <source>
        <dbReference type="ARBA" id="ARBA00022597"/>
    </source>
</evidence>
<dbReference type="InterPro" id="IPR004316">
    <property type="entry name" value="SWEET_rpt"/>
</dbReference>
<keyword evidence="9 11" id="KW-0472">Membrane</keyword>
<gene>
    <name evidence="12" type="ORF">POM88_018754</name>
</gene>
<feature type="transmembrane region" description="Helical" evidence="11">
    <location>
        <begin position="105"/>
        <end position="124"/>
    </location>
</feature>
<feature type="transmembrane region" description="Helical" evidence="11">
    <location>
        <begin position="50"/>
        <end position="67"/>
    </location>
</feature>
<reference evidence="12" key="1">
    <citation type="submission" date="2023-02" db="EMBL/GenBank/DDBJ databases">
        <title>Genome of toxic invasive species Heracleum sosnowskyi carries increased number of genes despite the absence of recent whole-genome duplications.</title>
        <authorList>
            <person name="Schelkunov M."/>
            <person name="Shtratnikova V."/>
            <person name="Makarenko M."/>
            <person name="Klepikova A."/>
            <person name="Omelchenko D."/>
            <person name="Novikova G."/>
            <person name="Obukhova E."/>
            <person name="Bogdanov V."/>
            <person name="Penin A."/>
            <person name="Logacheva M."/>
        </authorList>
    </citation>
    <scope>NUCLEOTIDE SEQUENCE</scope>
    <source>
        <strain evidence="12">Hsosn_3</strain>
        <tissue evidence="12">Leaf</tissue>
    </source>
</reference>
<feature type="transmembrane region" description="Helical" evidence="11">
    <location>
        <begin position="130"/>
        <end position="150"/>
    </location>
</feature>
<evidence type="ECO:0000256" key="3">
    <source>
        <dbReference type="ARBA" id="ARBA00022448"/>
    </source>
</evidence>
<evidence type="ECO:0000256" key="11">
    <source>
        <dbReference type="SAM" id="Phobius"/>
    </source>
</evidence>
<dbReference type="Gene3D" id="1.20.1280.290">
    <property type="match status" value="2"/>
</dbReference>
<keyword evidence="13" id="KW-1185">Reference proteome</keyword>
<name>A0AAD8IS11_9APIA</name>
<feature type="transmembrane region" description="Helical" evidence="11">
    <location>
        <begin position="20"/>
        <end position="43"/>
    </location>
</feature>
<sequence>MNCLFWVLYGMPFVHPGSILVLTANGIGLAINLGYILIFLLYATDNKRRALFGLISGLVIGLAHNVLARTAIIGGFGYLFSAMMYFPRIMHWVPVCRKKSVEDLPAFPVVVTSTLNNLCWLIYASIRFDVILWFTYCVGFTVGVVQLILLRVYDKKTSKIAEAQAQLRGIGIDDHEKLAADEVQVQVQVQKMDTCDDKKVATSEVQLQGIVTV</sequence>
<evidence type="ECO:0000313" key="13">
    <source>
        <dbReference type="Proteomes" id="UP001237642"/>
    </source>
</evidence>
<dbReference type="PANTHER" id="PTHR10791">
    <property type="entry name" value="RAG1-ACTIVATING PROTEIN 1"/>
    <property type="match status" value="1"/>
</dbReference>
<protein>
    <submittedName>
        <fullName evidence="12">Bidirectional sugar transporter SWEET</fullName>
    </submittedName>
</protein>
<proteinExistence type="inferred from homology"/>
<evidence type="ECO:0000256" key="9">
    <source>
        <dbReference type="ARBA" id="ARBA00023136"/>
    </source>
</evidence>
<feature type="transmembrane region" description="Helical" evidence="11">
    <location>
        <begin position="73"/>
        <end position="93"/>
    </location>
</feature>
<dbReference type="Proteomes" id="UP001237642">
    <property type="component" value="Unassembled WGS sequence"/>
</dbReference>
<evidence type="ECO:0000256" key="10">
    <source>
        <dbReference type="ARBA" id="ARBA00037238"/>
    </source>
</evidence>
<comment type="function">
    <text evidence="10">Mediates both low-affinity uptake and efflux of sugar across the plasma membrane.</text>
</comment>
<dbReference type="EMBL" id="JAUIZM010000004">
    <property type="protein sequence ID" value="KAK1390576.1"/>
    <property type="molecule type" value="Genomic_DNA"/>
</dbReference>
<reference evidence="12" key="2">
    <citation type="submission" date="2023-05" db="EMBL/GenBank/DDBJ databases">
        <authorList>
            <person name="Schelkunov M.I."/>
        </authorList>
    </citation>
    <scope>NUCLEOTIDE SEQUENCE</scope>
    <source>
        <strain evidence="12">Hsosn_3</strain>
        <tissue evidence="12">Leaf</tissue>
    </source>
</reference>
<keyword evidence="6 11" id="KW-0812">Transmembrane</keyword>
<comment type="caution">
    <text evidence="12">The sequence shown here is derived from an EMBL/GenBank/DDBJ whole genome shotgun (WGS) entry which is preliminary data.</text>
</comment>
<evidence type="ECO:0000256" key="4">
    <source>
        <dbReference type="ARBA" id="ARBA00022475"/>
    </source>
</evidence>
<accession>A0AAD8IS11</accession>
<evidence type="ECO:0000256" key="6">
    <source>
        <dbReference type="ARBA" id="ARBA00022692"/>
    </source>
</evidence>
<keyword evidence="8 11" id="KW-1133">Transmembrane helix</keyword>
<evidence type="ECO:0000313" key="12">
    <source>
        <dbReference type="EMBL" id="KAK1390576.1"/>
    </source>
</evidence>
<keyword evidence="7" id="KW-0677">Repeat</keyword>
<dbReference type="GO" id="GO:0051119">
    <property type="term" value="F:sugar transmembrane transporter activity"/>
    <property type="evidence" value="ECO:0007669"/>
    <property type="project" value="InterPro"/>
</dbReference>
<comment type="subcellular location">
    <subcellularLocation>
        <location evidence="1">Cell membrane</location>
        <topology evidence="1">Multi-pass membrane protein</topology>
    </subcellularLocation>
</comment>
<keyword evidence="4" id="KW-1003">Cell membrane</keyword>
<evidence type="ECO:0000256" key="2">
    <source>
        <dbReference type="ARBA" id="ARBA00007809"/>
    </source>
</evidence>
<dbReference type="AlphaFoldDB" id="A0AAD8IS11"/>
<dbReference type="Pfam" id="PF03083">
    <property type="entry name" value="MtN3_slv"/>
    <property type="match status" value="1"/>
</dbReference>
<dbReference type="PANTHER" id="PTHR10791:SF30">
    <property type="entry name" value="SUGAR TRANSPORTER SWEET1"/>
    <property type="match status" value="1"/>
</dbReference>
<organism evidence="12 13">
    <name type="scientific">Heracleum sosnowskyi</name>
    <dbReference type="NCBI Taxonomy" id="360622"/>
    <lineage>
        <taxon>Eukaryota</taxon>
        <taxon>Viridiplantae</taxon>
        <taxon>Streptophyta</taxon>
        <taxon>Embryophyta</taxon>
        <taxon>Tracheophyta</taxon>
        <taxon>Spermatophyta</taxon>
        <taxon>Magnoliopsida</taxon>
        <taxon>eudicotyledons</taxon>
        <taxon>Gunneridae</taxon>
        <taxon>Pentapetalae</taxon>
        <taxon>asterids</taxon>
        <taxon>campanulids</taxon>
        <taxon>Apiales</taxon>
        <taxon>Apiaceae</taxon>
        <taxon>Apioideae</taxon>
        <taxon>apioid superclade</taxon>
        <taxon>Tordylieae</taxon>
        <taxon>Tordyliinae</taxon>
        <taxon>Heracleum</taxon>
    </lineage>
</organism>
<keyword evidence="3" id="KW-0813">Transport</keyword>
<dbReference type="InterPro" id="IPR047664">
    <property type="entry name" value="SWEET"/>
</dbReference>